<dbReference type="Pfam" id="PF13026">
    <property type="entry name" value="DUF3887"/>
    <property type="match status" value="1"/>
</dbReference>
<keyword evidence="3" id="KW-1185">Reference proteome</keyword>
<organism evidence="2 3">
    <name type="scientific">Nesterenkonia aerolata</name>
    <dbReference type="NCBI Taxonomy" id="3074079"/>
    <lineage>
        <taxon>Bacteria</taxon>
        <taxon>Bacillati</taxon>
        <taxon>Actinomycetota</taxon>
        <taxon>Actinomycetes</taxon>
        <taxon>Micrococcales</taxon>
        <taxon>Micrococcaceae</taxon>
        <taxon>Nesterenkonia</taxon>
    </lineage>
</organism>
<name>A0ABU2DTT3_9MICC</name>
<proteinExistence type="predicted"/>
<sequence length="188" mass="21142">MDAIREAQKNLDHAKEQLRQSVRQARREGRTWADIGDMLGMSRQAAFKRFGEVIDPVDGRKITGVPMSLTQIRTRTEQVFDLIATADYEALEQMMHPEVREELSASKIAMVWSSMLTEFGAKESYEDTHVTFPAGERIEEDDQILGTVVGVTTVTCEAGERMGRVAFDEQQRIVGLLVLPPETSPLPF</sequence>
<reference evidence="2 3" key="1">
    <citation type="submission" date="2023-09" db="EMBL/GenBank/DDBJ databases">
        <title>Description of three actinobacteria isolated from air of manufacturing shop in a pharmaceutical factory.</title>
        <authorList>
            <person name="Zhang D.-F."/>
        </authorList>
    </citation>
    <scope>NUCLEOTIDE SEQUENCE [LARGE SCALE GENOMIC DNA]</scope>
    <source>
        <strain evidence="2 3">LY-0111</strain>
    </source>
</reference>
<dbReference type="InterPro" id="IPR024981">
    <property type="entry name" value="DUF3887"/>
</dbReference>
<gene>
    <name evidence="2" type="ORF">RIL96_08955</name>
</gene>
<comment type="caution">
    <text evidence="2">The sequence shown here is derived from an EMBL/GenBank/DDBJ whole genome shotgun (WGS) entry which is preliminary data.</text>
</comment>
<evidence type="ECO:0000313" key="2">
    <source>
        <dbReference type="EMBL" id="MDR8019690.1"/>
    </source>
</evidence>
<protein>
    <submittedName>
        <fullName evidence="2">DUF3887 domain-containing protein</fullName>
    </submittedName>
</protein>
<dbReference type="Gene3D" id="3.10.450.590">
    <property type="match status" value="1"/>
</dbReference>
<dbReference type="RefSeq" id="WP_310548683.1">
    <property type="nucleotide sequence ID" value="NZ_JAVKGR010000010.1"/>
</dbReference>
<feature type="domain" description="DUF3887" evidence="1">
    <location>
        <begin position="77"/>
        <end position="176"/>
    </location>
</feature>
<dbReference type="EMBL" id="JAVKGR010000010">
    <property type="protein sequence ID" value="MDR8019690.1"/>
    <property type="molecule type" value="Genomic_DNA"/>
</dbReference>
<dbReference type="Proteomes" id="UP001251870">
    <property type="component" value="Unassembled WGS sequence"/>
</dbReference>
<accession>A0ABU2DTT3</accession>
<evidence type="ECO:0000259" key="1">
    <source>
        <dbReference type="Pfam" id="PF13026"/>
    </source>
</evidence>
<evidence type="ECO:0000313" key="3">
    <source>
        <dbReference type="Proteomes" id="UP001251870"/>
    </source>
</evidence>